<dbReference type="GO" id="GO:0000175">
    <property type="term" value="F:3'-5'-RNA exonuclease activity"/>
    <property type="evidence" value="ECO:0007669"/>
    <property type="project" value="TreeGrafter"/>
</dbReference>
<dbReference type="Proteomes" id="UP001153076">
    <property type="component" value="Unassembled WGS sequence"/>
</dbReference>
<dbReference type="PANTHER" id="PTHR15092:SF22">
    <property type="entry name" value="POLY(A)-SPECIFIC RIBONUCLEASE PNLDC1"/>
    <property type="match status" value="1"/>
</dbReference>
<comment type="similarity">
    <text evidence="2">Belongs to the CAF1 family.</text>
</comment>
<dbReference type="OrthoDB" id="1432093at2759"/>
<keyword evidence="4" id="KW-1185">Reference proteome</keyword>
<protein>
    <submittedName>
        <fullName evidence="3">Uncharacterized protein</fullName>
    </submittedName>
</protein>
<dbReference type="GO" id="GO:0003723">
    <property type="term" value="F:RNA binding"/>
    <property type="evidence" value="ECO:0007669"/>
    <property type="project" value="TreeGrafter"/>
</dbReference>
<sequence>MKKLAKIRAFSLSSSTLIRTLTTSSSPLTPTSSFSLKNVTKSNFEQTLVDLAGHVRAADFVAVDLEMTGVTSSPWRESFEIDRHDVRYLKVKDSAEKFAVVQFGVCPFRWDPLKLSFVAHPHNFYIFPRQELAADGPSYEFLCQTTSIDFLARYQFDFNACIREGLSYLSRGQEHEALSRLASMYSVKRSNVEEVRDFPLTNISDVFFSERMKICLNEWRDALLRNGNADHQLSGKTADSKQRFETIFFNMRPALKLNGFTSYQLRMIELVTRKHFKDLVYVRAFNEEPILQKLIVYTESESDRSNLMEEVKDGLHQQGRRKIKEAVGFRHVIDLLCAEKKLIVDMAHMYHKFFGPLPSTAEEFVANIHDSFPHIVDTKILLNADLGLQKLMKRANTSLASAFSLLCPEIASKRSSDLGVHQCVKVEVQVDDMRSSNWNSGAKHEAGYDAFMTGCVFAQACRHLGVDLPAETLANNEKLQKYVNLLYLSWNSGDVINVSTGSISELPCSHSPKKRLLKISYPNVVLVWGFPSKLKASEIRECICKVFGPISVAGIYSLDETAVFVQFSKADFVSEFLELKKTLETNNNSITILHPLSKLLEGGRTCAAGYEVYKDICSSPISKVFFAEQAEAVGITWKTKLIESRAAPENPRLEQLTEKALSSSPILENDEMDKWKKNVRKSTSKQRIFDNLLYALNS</sequence>
<reference evidence="3" key="1">
    <citation type="submission" date="2022-04" db="EMBL/GenBank/DDBJ databases">
        <title>Carnegiea gigantea Genome sequencing and assembly v2.</title>
        <authorList>
            <person name="Copetti D."/>
            <person name="Sanderson M.J."/>
            <person name="Burquez A."/>
            <person name="Wojciechowski M.F."/>
        </authorList>
    </citation>
    <scope>NUCLEOTIDE SEQUENCE</scope>
    <source>
        <strain evidence="3">SGP5-SGP5p</strain>
        <tissue evidence="3">Aerial part</tissue>
    </source>
</reference>
<evidence type="ECO:0000313" key="3">
    <source>
        <dbReference type="EMBL" id="KAJ8428650.1"/>
    </source>
</evidence>
<proteinExistence type="inferred from homology"/>
<dbReference type="SUPFAM" id="SSF53098">
    <property type="entry name" value="Ribonuclease H-like"/>
    <property type="match status" value="1"/>
</dbReference>
<dbReference type="InterPro" id="IPR036397">
    <property type="entry name" value="RNaseH_sf"/>
</dbReference>
<name>A0A9Q1JPJ5_9CARY</name>
<accession>A0A9Q1JPJ5</accession>
<dbReference type="InterPro" id="IPR006941">
    <property type="entry name" value="RNase_CAF1"/>
</dbReference>
<comment type="cofactor">
    <cofactor evidence="1">
        <name>a divalent metal cation</name>
        <dbReference type="ChEBI" id="CHEBI:60240"/>
    </cofactor>
</comment>
<dbReference type="InterPro" id="IPR012337">
    <property type="entry name" value="RNaseH-like_sf"/>
</dbReference>
<dbReference type="EMBL" id="JAKOGI010000985">
    <property type="protein sequence ID" value="KAJ8428650.1"/>
    <property type="molecule type" value="Genomic_DNA"/>
</dbReference>
<evidence type="ECO:0000313" key="4">
    <source>
        <dbReference type="Proteomes" id="UP001153076"/>
    </source>
</evidence>
<evidence type="ECO:0000256" key="2">
    <source>
        <dbReference type="ARBA" id="ARBA00008372"/>
    </source>
</evidence>
<evidence type="ECO:0000256" key="1">
    <source>
        <dbReference type="ARBA" id="ARBA00001968"/>
    </source>
</evidence>
<dbReference type="PANTHER" id="PTHR15092">
    <property type="entry name" value="POLY A -SPECIFIC RIBONUCLEASE/TARGET OF EGR1, MEMBER 1"/>
    <property type="match status" value="1"/>
</dbReference>
<dbReference type="Pfam" id="PF04857">
    <property type="entry name" value="CAF1"/>
    <property type="match status" value="1"/>
</dbReference>
<dbReference type="InterPro" id="IPR051181">
    <property type="entry name" value="CAF1_poly(A)_ribonucleases"/>
</dbReference>
<dbReference type="AlphaFoldDB" id="A0A9Q1JPJ5"/>
<comment type="caution">
    <text evidence="3">The sequence shown here is derived from an EMBL/GenBank/DDBJ whole genome shotgun (WGS) entry which is preliminary data.</text>
</comment>
<gene>
    <name evidence="3" type="ORF">Cgig2_020374</name>
</gene>
<dbReference type="Gene3D" id="3.30.420.10">
    <property type="entry name" value="Ribonuclease H-like superfamily/Ribonuclease H"/>
    <property type="match status" value="2"/>
</dbReference>
<organism evidence="3 4">
    <name type="scientific">Carnegiea gigantea</name>
    <dbReference type="NCBI Taxonomy" id="171969"/>
    <lineage>
        <taxon>Eukaryota</taxon>
        <taxon>Viridiplantae</taxon>
        <taxon>Streptophyta</taxon>
        <taxon>Embryophyta</taxon>
        <taxon>Tracheophyta</taxon>
        <taxon>Spermatophyta</taxon>
        <taxon>Magnoliopsida</taxon>
        <taxon>eudicotyledons</taxon>
        <taxon>Gunneridae</taxon>
        <taxon>Pentapetalae</taxon>
        <taxon>Caryophyllales</taxon>
        <taxon>Cactineae</taxon>
        <taxon>Cactaceae</taxon>
        <taxon>Cactoideae</taxon>
        <taxon>Echinocereeae</taxon>
        <taxon>Carnegiea</taxon>
    </lineage>
</organism>